<dbReference type="Gene3D" id="3.30.470.10">
    <property type="match status" value="1"/>
</dbReference>
<evidence type="ECO:0000313" key="2">
    <source>
        <dbReference type="EMBL" id="PLS31782.1"/>
    </source>
</evidence>
<dbReference type="PANTHER" id="PTHR42743">
    <property type="entry name" value="AMINO-ACID AMINOTRANSFERASE"/>
    <property type="match status" value="1"/>
</dbReference>
<reference evidence="2 3" key="1">
    <citation type="submission" date="2017-07" db="EMBL/GenBank/DDBJ databases">
        <title>Bifidobacterium novel species.</title>
        <authorList>
            <person name="Lugli G.A."/>
            <person name="Milani C."/>
            <person name="Duranti S."/>
            <person name="Mangifesta M."/>
        </authorList>
    </citation>
    <scope>NUCLEOTIDE SEQUENCE [LARGE SCALE GENOMIC DNA]</scope>
    <source>
        <strain evidence="3">Uis1B</strain>
    </source>
</reference>
<accession>A0A2N5JC35</accession>
<evidence type="ECO:0000256" key="1">
    <source>
        <dbReference type="ARBA" id="ARBA00009320"/>
    </source>
</evidence>
<dbReference type="GO" id="GO:0046394">
    <property type="term" value="P:carboxylic acid biosynthetic process"/>
    <property type="evidence" value="ECO:0007669"/>
    <property type="project" value="UniProtKB-ARBA"/>
</dbReference>
<dbReference type="InterPro" id="IPR036038">
    <property type="entry name" value="Aminotransferase-like"/>
</dbReference>
<comment type="caution">
    <text evidence="2">The sequence shown here is derived from an EMBL/GenBank/DDBJ whole genome shotgun (WGS) entry which is preliminary data.</text>
</comment>
<dbReference type="EMBL" id="NMWU01000005">
    <property type="protein sequence ID" value="PLS31782.1"/>
    <property type="molecule type" value="Genomic_DNA"/>
</dbReference>
<dbReference type="InterPro" id="IPR001544">
    <property type="entry name" value="Aminotrans_IV"/>
</dbReference>
<organism evidence="2 3">
    <name type="scientific">Bifidobacterium margollesii</name>
    <dbReference type="NCBI Taxonomy" id="2020964"/>
    <lineage>
        <taxon>Bacteria</taxon>
        <taxon>Bacillati</taxon>
        <taxon>Actinomycetota</taxon>
        <taxon>Actinomycetes</taxon>
        <taxon>Bifidobacteriales</taxon>
        <taxon>Bifidobacteriaceae</taxon>
        <taxon>Bifidobacterium</taxon>
    </lineage>
</organism>
<dbReference type="OrthoDB" id="9805628at2"/>
<evidence type="ECO:0000313" key="3">
    <source>
        <dbReference type="Proteomes" id="UP000235050"/>
    </source>
</evidence>
<dbReference type="Proteomes" id="UP000235050">
    <property type="component" value="Unassembled WGS sequence"/>
</dbReference>
<dbReference type="InterPro" id="IPR043131">
    <property type="entry name" value="BCAT-like_N"/>
</dbReference>
<dbReference type="Pfam" id="PF01063">
    <property type="entry name" value="Aminotran_4"/>
    <property type="match status" value="1"/>
</dbReference>
<keyword evidence="2" id="KW-0808">Transferase</keyword>
<dbReference type="InterPro" id="IPR043132">
    <property type="entry name" value="BCAT-like_C"/>
</dbReference>
<dbReference type="GO" id="GO:0008483">
    <property type="term" value="F:transaminase activity"/>
    <property type="evidence" value="ECO:0007669"/>
    <property type="project" value="UniProtKB-KW"/>
</dbReference>
<dbReference type="PANTHER" id="PTHR42743:SF11">
    <property type="entry name" value="AMINODEOXYCHORISMATE LYASE"/>
    <property type="match status" value="1"/>
</dbReference>
<dbReference type="InterPro" id="IPR050571">
    <property type="entry name" value="Class-IV_PLP-Dep_Aminotrnsfr"/>
</dbReference>
<proteinExistence type="inferred from homology"/>
<protein>
    <submittedName>
        <fullName evidence="2">Aminotransferase class IV</fullName>
    </submittedName>
</protein>
<keyword evidence="2" id="KW-0032">Aminotransferase</keyword>
<name>A0A2N5JC35_9BIFI</name>
<sequence>MIYLDEGYQFGLGVFETIAVHEGRPLLFDRHMRRLAQGLRFLGIDGRSIARVSGVGRIDAGGAVATGGAGVDASEAAAAVERLVRSNGRDYEPMAALVGHAVAGPEVLKIMVSARNLAVTTRANPYERRDPSAPMRLMWSEVLRNETSPLVHHKTLNQGDGILETRLTKSRGFDGAVMLNSREEIAETTNANIFFVKRGGEHSSDGLPDIELITPAADCGLLPGVLRDWVMRDGAPALGVPVKESHITASDLNAFDECFITNSLMGVWPVASIGERVFPAVVFARRLRARYREEFGLGRA</sequence>
<comment type="similarity">
    <text evidence="1">Belongs to the class-IV pyridoxal-phosphate-dependent aminotransferase family.</text>
</comment>
<gene>
    <name evidence="2" type="ORF">Uis1B_0320</name>
</gene>
<dbReference type="SUPFAM" id="SSF56752">
    <property type="entry name" value="D-aminoacid aminotransferase-like PLP-dependent enzymes"/>
    <property type="match status" value="1"/>
</dbReference>
<keyword evidence="3" id="KW-1185">Reference proteome</keyword>
<dbReference type="RefSeq" id="WP_101614921.1">
    <property type="nucleotide sequence ID" value="NZ_NMWU01000005.1"/>
</dbReference>
<dbReference type="AlphaFoldDB" id="A0A2N5JC35"/>
<dbReference type="Gene3D" id="3.20.10.10">
    <property type="entry name" value="D-amino Acid Aminotransferase, subunit A, domain 2"/>
    <property type="match status" value="1"/>
</dbReference>